<dbReference type="AlphaFoldDB" id="A0A0M0EF90"/>
<dbReference type="Proteomes" id="UP000037566">
    <property type="component" value="Unassembled WGS sequence"/>
</dbReference>
<evidence type="ECO:0000313" key="2">
    <source>
        <dbReference type="EMBL" id="KON63601.1"/>
    </source>
</evidence>
<evidence type="ECO:0000313" key="3">
    <source>
        <dbReference type="Proteomes" id="UP000037566"/>
    </source>
</evidence>
<sequence length="181" mass="19782">MAQGQLASWDQRWTGGPLCSHADTRCRWSSPAYRWPDGPAYAQGGSLTDWRAPFHRRTEILLVQSICRHFPRATGRCDQGPMGLRTGASTTQGGIGPRSLRGAIMDRPAPTRTDVHDGLRLSPVPAPHGGRAEKRGTGPPPQPGLPAIRQAILDRILRPPTEQCPHCGNLLLQTPKRILPK</sequence>
<feature type="region of interest" description="Disordered" evidence="1">
    <location>
        <begin position="78"/>
        <end position="146"/>
    </location>
</feature>
<proteinExistence type="predicted"/>
<accession>A0A0M0EF90</accession>
<dbReference type="STRING" id="33995.KOEU_29300"/>
<organism evidence="2 3">
    <name type="scientific">Komagataeibacter europaeus</name>
    <name type="common">Gluconacetobacter europaeus</name>
    <dbReference type="NCBI Taxonomy" id="33995"/>
    <lineage>
        <taxon>Bacteria</taxon>
        <taxon>Pseudomonadati</taxon>
        <taxon>Pseudomonadota</taxon>
        <taxon>Alphaproteobacteria</taxon>
        <taxon>Acetobacterales</taxon>
        <taxon>Acetobacteraceae</taxon>
        <taxon>Komagataeibacter</taxon>
    </lineage>
</organism>
<dbReference type="PATRIC" id="fig|33995.3.peg.3251"/>
<evidence type="ECO:0000256" key="1">
    <source>
        <dbReference type="SAM" id="MobiDB-lite"/>
    </source>
</evidence>
<dbReference type="EMBL" id="LHUQ01000025">
    <property type="protein sequence ID" value="KON63601.1"/>
    <property type="molecule type" value="Genomic_DNA"/>
</dbReference>
<protein>
    <submittedName>
        <fullName evidence="2">Uncharacterized protein</fullName>
    </submittedName>
</protein>
<gene>
    <name evidence="2" type="ORF">KOEU_29300</name>
</gene>
<name>A0A0M0EF90_KOMEU</name>
<comment type="caution">
    <text evidence="2">The sequence shown here is derived from an EMBL/GenBank/DDBJ whole genome shotgun (WGS) entry which is preliminary data.</text>
</comment>
<reference evidence="2" key="1">
    <citation type="submission" date="2015-08" db="EMBL/GenBank/DDBJ databases">
        <title>Draft genome sequence of Komagataeibacter europaeus CECT 8546 a cellulose producer strain from vinegar produced by the traditional method.</title>
        <authorList>
            <person name="Poehlein A."/>
            <person name="Valera M.J."/>
            <person name="Haack F.S."/>
            <person name="Mas A."/>
            <person name="Daniel R."/>
            <person name="Streit W.R."/>
            <person name="Mateo E."/>
        </authorList>
    </citation>
    <scope>NUCLEOTIDE SEQUENCE [LARGE SCALE GENOMIC DNA]</scope>
    <source>
        <strain evidence="2">CECT 8546</strain>
    </source>
</reference>
<keyword evidence="3" id="KW-1185">Reference proteome</keyword>